<dbReference type="Proteomes" id="UP000663881">
    <property type="component" value="Unassembled WGS sequence"/>
</dbReference>
<comment type="caution">
    <text evidence="7">The sequence shown here is derived from an EMBL/GenBank/DDBJ whole genome shotgun (WGS) entry which is preliminary data.</text>
</comment>
<organism evidence="7 8">
    <name type="scientific">Adineta steineri</name>
    <dbReference type="NCBI Taxonomy" id="433720"/>
    <lineage>
        <taxon>Eukaryota</taxon>
        <taxon>Metazoa</taxon>
        <taxon>Spiralia</taxon>
        <taxon>Gnathifera</taxon>
        <taxon>Rotifera</taxon>
        <taxon>Eurotatoria</taxon>
        <taxon>Bdelloidea</taxon>
        <taxon>Adinetida</taxon>
        <taxon>Adinetidae</taxon>
        <taxon>Adineta</taxon>
    </lineage>
</organism>
<feature type="transmembrane region" description="Helical" evidence="5">
    <location>
        <begin position="12"/>
        <end position="35"/>
    </location>
</feature>
<evidence type="ECO:0000313" key="7">
    <source>
        <dbReference type="EMBL" id="CAF3795527.1"/>
    </source>
</evidence>
<comment type="subcellular location">
    <subcellularLocation>
        <location evidence="1">Membrane</location>
    </subcellularLocation>
</comment>
<keyword evidence="4 5" id="KW-0472">Membrane</keyword>
<dbReference type="GO" id="GO:0016020">
    <property type="term" value="C:membrane"/>
    <property type="evidence" value="ECO:0007669"/>
    <property type="project" value="UniProtKB-SubCell"/>
</dbReference>
<feature type="transmembrane region" description="Helical" evidence="5">
    <location>
        <begin position="124"/>
        <end position="149"/>
    </location>
</feature>
<feature type="transmembrane region" description="Helical" evidence="5">
    <location>
        <begin position="223"/>
        <end position="247"/>
    </location>
</feature>
<accession>A0A819B5S8</accession>
<feature type="transmembrane region" description="Helical" evidence="5">
    <location>
        <begin position="259"/>
        <end position="279"/>
    </location>
</feature>
<name>A0A819B5S8_9BILA</name>
<evidence type="ECO:0000256" key="2">
    <source>
        <dbReference type="ARBA" id="ARBA00022692"/>
    </source>
</evidence>
<keyword evidence="2 5" id="KW-0812">Transmembrane</keyword>
<feature type="transmembrane region" description="Helical" evidence="5">
    <location>
        <begin position="182"/>
        <end position="202"/>
    </location>
</feature>
<evidence type="ECO:0000259" key="6">
    <source>
        <dbReference type="PROSITE" id="PS50262"/>
    </source>
</evidence>
<evidence type="ECO:0000256" key="1">
    <source>
        <dbReference type="ARBA" id="ARBA00004370"/>
    </source>
</evidence>
<protein>
    <recommendedName>
        <fullName evidence="6">G-protein coupled receptors family 1 profile domain-containing protein</fullName>
    </recommendedName>
</protein>
<dbReference type="SUPFAM" id="SSF81321">
    <property type="entry name" value="Family A G protein-coupled receptor-like"/>
    <property type="match status" value="1"/>
</dbReference>
<feature type="domain" description="G-protein coupled receptors family 1 profile" evidence="6">
    <location>
        <begin position="26"/>
        <end position="275"/>
    </location>
</feature>
<dbReference type="PROSITE" id="PS50262">
    <property type="entry name" value="G_PROTEIN_RECEP_F1_2"/>
    <property type="match status" value="1"/>
</dbReference>
<evidence type="ECO:0000256" key="3">
    <source>
        <dbReference type="ARBA" id="ARBA00022989"/>
    </source>
</evidence>
<gene>
    <name evidence="7" type="ORF">OKA104_LOCUS18169</name>
</gene>
<dbReference type="InterPro" id="IPR017452">
    <property type="entry name" value="GPCR_Rhodpsn_7TM"/>
</dbReference>
<reference evidence="7" key="1">
    <citation type="submission" date="2021-02" db="EMBL/GenBank/DDBJ databases">
        <authorList>
            <person name="Nowell W R."/>
        </authorList>
    </citation>
    <scope>NUCLEOTIDE SEQUENCE</scope>
</reference>
<dbReference type="EMBL" id="CAJOAY010001115">
    <property type="protein sequence ID" value="CAF3795527.1"/>
    <property type="molecule type" value="Genomic_DNA"/>
</dbReference>
<keyword evidence="3 5" id="KW-1133">Transmembrane helix</keyword>
<dbReference type="Gene3D" id="1.20.1070.10">
    <property type="entry name" value="Rhodopsin 7-helix transmembrane proteins"/>
    <property type="match status" value="1"/>
</dbReference>
<proteinExistence type="predicted"/>
<feature type="transmembrane region" description="Helical" evidence="5">
    <location>
        <begin position="90"/>
        <end position="112"/>
    </location>
</feature>
<evidence type="ECO:0000256" key="4">
    <source>
        <dbReference type="ARBA" id="ARBA00023136"/>
    </source>
</evidence>
<feature type="transmembrane region" description="Helical" evidence="5">
    <location>
        <begin position="47"/>
        <end position="70"/>
    </location>
</feature>
<sequence>MTLDISSIYSALFVILLAITIPSIICSIYIVYYFIRFQELRKRLNNHVILVLILLSFIHVITDMPIALIVLHTGFVPIQTTSFCLYWAVYNYSACVVSLMLMAYGCVERYFLVFHRVFFKKHLILLHYGPIAFCIIYPTLLYIGVIIIYPCQNNFDYTKYACGGPCYQFEPGVGLFDWFCDVFGPVIVGTVATMILIIRIIVQKHRVGQRAIWQRNRKMVIQLAALSTMYIAVWIPDIISFVIPIIVPNPLALDLASNVFCYFEYFAALLCPFACLVGLPEVRQSMRQIFIRFNTIQPSSQNPVEFLRPLPQCAFGK</sequence>
<evidence type="ECO:0000313" key="8">
    <source>
        <dbReference type="Proteomes" id="UP000663881"/>
    </source>
</evidence>
<dbReference type="CDD" id="cd00637">
    <property type="entry name" value="7tm_classA_rhodopsin-like"/>
    <property type="match status" value="1"/>
</dbReference>
<dbReference type="AlphaFoldDB" id="A0A819B5S8"/>
<evidence type="ECO:0000256" key="5">
    <source>
        <dbReference type="SAM" id="Phobius"/>
    </source>
</evidence>